<protein>
    <recommendedName>
        <fullName evidence="4">Demethylmenaquinone methyltransferase</fullName>
        <ecNumber evidence="4">2.1.1.163</ecNumber>
    </recommendedName>
</protein>
<evidence type="ECO:0000256" key="1">
    <source>
        <dbReference type="ARBA" id="ARBA00022603"/>
    </source>
</evidence>
<feature type="binding site" evidence="4">
    <location>
        <position position="47"/>
    </location>
    <ligand>
        <name>S-adenosyl-L-methionine</name>
        <dbReference type="ChEBI" id="CHEBI:59789"/>
    </ligand>
</feature>
<keyword evidence="4" id="KW-0474">Menaquinone biosynthesis</keyword>
<dbReference type="InterPro" id="IPR023576">
    <property type="entry name" value="UbiE/COQ5_MeTrFase_CS"/>
</dbReference>
<organism evidence="5 6">
    <name type="scientific">Boudabousia liubingyangii</name>
    <dbReference type="NCBI Taxonomy" id="1921764"/>
    <lineage>
        <taxon>Bacteria</taxon>
        <taxon>Bacillati</taxon>
        <taxon>Actinomycetota</taxon>
        <taxon>Actinomycetes</taxon>
        <taxon>Actinomycetales</taxon>
        <taxon>Actinomycetaceae</taxon>
        <taxon>Boudabousia</taxon>
    </lineage>
</organism>
<dbReference type="Proteomes" id="UP000186785">
    <property type="component" value="Unassembled WGS sequence"/>
</dbReference>
<keyword evidence="1 4" id="KW-0489">Methyltransferase</keyword>
<gene>
    <name evidence="4" type="primary">menG</name>
    <name evidence="5" type="ORF">BSR29_05590</name>
</gene>
<dbReference type="PROSITE" id="PS01184">
    <property type="entry name" value="UBIE_2"/>
    <property type="match status" value="1"/>
</dbReference>
<dbReference type="STRING" id="1921764.BSR28_05815"/>
<dbReference type="GO" id="GO:0009234">
    <property type="term" value="P:menaquinone biosynthetic process"/>
    <property type="evidence" value="ECO:0007669"/>
    <property type="project" value="UniProtKB-UniRule"/>
</dbReference>
<dbReference type="UniPathway" id="UPA00079">
    <property type="reaction ID" value="UER00169"/>
</dbReference>
<accession>A0A1Q5PLV8</accession>
<feature type="binding site" evidence="4">
    <location>
        <position position="104"/>
    </location>
    <ligand>
        <name>S-adenosyl-L-methionine</name>
        <dbReference type="ChEBI" id="CHEBI:59789"/>
    </ligand>
</feature>
<evidence type="ECO:0000256" key="4">
    <source>
        <dbReference type="HAMAP-Rule" id="MF_01813"/>
    </source>
</evidence>
<dbReference type="NCBIfam" id="TIGR01934">
    <property type="entry name" value="MenG_MenH_UbiE"/>
    <property type="match status" value="1"/>
</dbReference>
<dbReference type="InterPro" id="IPR004033">
    <property type="entry name" value="UbiE/COQ5_MeTrFase"/>
</dbReference>
<dbReference type="Gene3D" id="3.40.50.150">
    <property type="entry name" value="Vaccinia Virus protein VP39"/>
    <property type="match status" value="1"/>
</dbReference>
<feature type="binding site" evidence="4">
    <location>
        <begin position="87"/>
        <end position="88"/>
    </location>
    <ligand>
        <name>S-adenosyl-L-methionine</name>
        <dbReference type="ChEBI" id="CHEBI:59789"/>
    </ligand>
</feature>
<dbReference type="CDD" id="cd02440">
    <property type="entry name" value="AdoMet_MTases"/>
    <property type="match status" value="1"/>
</dbReference>
<comment type="function">
    <text evidence="4">Methyltransferase required for the conversion of demethylmenaquinol (DMKH2) to menaquinol (MKH2).</text>
</comment>
<feature type="binding site" evidence="4">
    <location>
        <position position="65"/>
    </location>
    <ligand>
        <name>S-adenosyl-L-methionine</name>
        <dbReference type="ChEBI" id="CHEBI:59789"/>
    </ligand>
</feature>
<dbReference type="SUPFAM" id="SSF53335">
    <property type="entry name" value="S-adenosyl-L-methionine-dependent methyltransferases"/>
    <property type="match status" value="1"/>
</dbReference>
<dbReference type="AlphaFoldDB" id="A0A1Q5PLV8"/>
<proteinExistence type="inferred from homology"/>
<dbReference type="PANTHER" id="PTHR43591">
    <property type="entry name" value="METHYLTRANSFERASE"/>
    <property type="match status" value="1"/>
</dbReference>
<comment type="catalytic activity">
    <reaction evidence="4">
        <text>a 2-demethylmenaquinol + S-adenosyl-L-methionine = a menaquinol + S-adenosyl-L-homocysteine + H(+)</text>
        <dbReference type="Rhea" id="RHEA:42640"/>
        <dbReference type="Rhea" id="RHEA-COMP:9539"/>
        <dbReference type="Rhea" id="RHEA-COMP:9563"/>
        <dbReference type="ChEBI" id="CHEBI:15378"/>
        <dbReference type="ChEBI" id="CHEBI:18151"/>
        <dbReference type="ChEBI" id="CHEBI:55437"/>
        <dbReference type="ChEBI" id="CHEBI:57856"/>
        <dbReference type="ChEBI" id="CHEBI:59789"/>
        <dbReference type="EC" id="2.1.1.163"/>
    </reaction>
</comment>
<keyword evidence="3 4" id="KW-0949">S-adenosyl-L-methionine</keyword>
<dbReference type="EMBL" id="MQSV01000003">
    <property type="protein sequence ID" value="OKL48033.1"/>
    <property type="molecule type" value="Genomic_DNA"/>
</dbReference>
<name>A0A1Q5PLV8_9ACTO</name>
<sequence>MFDSIAERYDLTNDLMTFGWDRVWRRAVRQAVYPQSGDQILDLAAGTGTSSKHLAAWGADVTACDFSEGMLARGRELHPDLNFVWGDAMDLPFEDNSFDAVTISFGLRNVADTKKAMSEMLRVVRPGGKLVICEFSRPVFSPFRAAYDAYLKTMLQVISRTVQENGEAYSYLADSILQWPDQDGLAHMLMETGWEDVEYRNLTGGIVALHRAVKGA</sequence>
<evidence type="ECO:0000313" key="6">
    <source>
        <dbReference type="Proteomes" id="UP000186785"/>
    </source>
</evidence>
<dbReference type="Pfam" id="PF01209">
    <property type="entry name" value="Ubie_methyltran"/>
    <property type="match status" value="1"/>
</dbReference>
<dbReference type="GO" id="GO:0043770">
    <property type="term" value="F:demethylmenaquinone methyltransferase activity"/>
    <property type="evidence" value="ECO:0007669"/>
    <property type="project" value="UniProtKB-UniRule"/>
</dbReference>
<reference evidence="5 6" key="1">
    <citation type="submission" date="2016-11" db="EMBL/GenBank/DDBJ databases">
        <title>Actinomyces gypaetusis sp. nov. isolated from the vulture Gypaetus barbatus in Qinghai Tibet Plateau China.</title>
        <authorList>
            <person name="Meng X."/>
        </authorList>
    </citation>
    <scope>NUCLEOTIDE SEQUENCE [LARGE SCALE GENOMIC DNA]</scope>
    <source>
        <strain evidence="5 6">VUL4_2</strain>
    </source>
</reference>
<dbReference type="HAMAP" id="MF_01813">
    <property type="entry name" value="MenG_UbiE_methyltr"/>
    <property type="match status" value="1"/>
</dbReference>
<comment type="pathway">
    <text evidence="4">Quinol/quinone metabolism; menaquinone biosynthesis; menaquinol from 1,4-dihydroxy-2-naphthoate: step 2/2.</text>
</comment>
<keyword evidence="2 4" id="KW-0808">Transferase</keyword>
<evidence type="ECO:0000313" key="5">
    <source>
        <dbReference type="EMBL" id="OKL48033.1"/>
    </source>
</evidence>
<evidence type="ECO:0000256" key="3">
    <source>
        <dbReference type="ARBA" id="ARBA00022691"/>
    </source>
</evidence>
<comment type="caution">
    <text evidence="5">The sequence shown here is derived from an EMBL/GenBank/DDBJ whole genome shotgun (WGS) entry which is preliminary data.</text>
</comment>
<dbReference type="PANTHER" id="PTHR43591:SF24">
    <property type="entry name" value="2-METHOXY-6-POLYPRENYL-1,4-BENZOQUINOL METHYLASE, MITOCHONDRIAL"/>
    <property type="match status" value="1"/>
</dbReference>
<dbReference type="InterPro" id="IPR029063">
    <property type="entry name" value="SAM-dependent_MTases_sf"/>
</dbReference>
<evidence type="ECO:0000256" key="2">
    <source>
        <dbReference type="ARBA" id="ARBA00022679"/>
    </source>
</evidence>
<keyword evidence="6" id="KW-1185">Reference proteome</keyword>
<dbReference type="GO" id="GO:0032259">
    <property type="term" value="P:methylation"/>
    <property type="evidence" value="ECO:0007669"/>
    <property type="project" value="UniProtKB-KW"/>
</dbReference>
<comment type="similarity">
    <text evidence="4">Belongs to the class I-like SAM-binding methyltransferase superfamily. MenG/UbiE family.</text>
</comment>
<dbReference type="EC" id="2.1.1.163" evidence="4"/>
<dbReference type="PROSITE" id="PS51608">
    <property type="entry name" value="SAM_MT_UBIE"/>
    <property type="match status" value="1"/>
</dbReference>